<dbReference type="Proteomes" id="UP000092993">
    <property type="component" value="Unassembled WGS sequence"/>
</dbReference>
<dbReference type="OrthoDB" id="2735181at2759"/>
<protein>
    <recommendedName>
        <fullName evidence="3">F-box domain-containing protein</fullName>
    </recommendedName>
</protein>
<dbReference type="SUPFAM" id="SSF52047">
    <property type="entry name" value="RNI-like"/>
    <property type="match status" value="1"/>
</dbReference>
<gene>
    <name evidence="1" type="ORF">A0H81_14269</name>
</gene>
<dbReference type="AlphaFoldDB" id="A0A1C7LN52"/>
<evidence type="ECO:0000313" key="1">
    <source>
        <dbReference type="EMBL" id="OBZ65646.1"/>
    </source>
</evidence>
<evidence type="ECO:0000313" key="2">
    <source>
        <dbReference type="Proteomes" id="UP000092993"/>
    </source>
</evidence>
<name>A0A1C7LN52_GRIFR</name>
<evidence type="ECO:0008006" key="3">
    <source>
        <dbReference type="Google" id="ProtNLM"/>
    </source>
</evidence>
<dbReference type="EMBL" id="LUGG01000041">
    <property type="protein sequence ID" value="OBZ65646.1"/>
    <property type="molecule type" value="Genomic_DNA"/>
</dbReference>
<accession>A0A1C7LN52</accession>
<dbReference type="InterPro" id="IPR032675">
    <property type="entry name" value="LRR_dom_sf"/>
</dbReference>
<dbReference type="OMA" id="EISIWPL"/>
<keyword evidence="2" id="KW-1185">Reference proteome</keyword>
<sequence>MPANLLSLNDDILLLVVSYLSQPEALRFSLTAKEVYPIAIRQMPTIAGCQNAQHLTKIHAYMLSDIPNRAHRLVDLAIAHHRVESPATAILVKDLLAEAVNLRKLLLEPFTSLLNLEPRVGDALAALQRLQYIWLIEIWNEHCLSTFPRMRSNPSRVQLTENHNWGYSTFFSCLASFTNLRTLRFADVVEFSSESEPEPSGSWTKVPQVQCLILSDCVVPWSNFVDSLPNVRSVEIKEVTPAIEIGRKFWPDLRRLMLHESTDFRIVEAVCPVHWLVISVPLDEYDEDEKPDGEWELEPLNAVRAASPMVFCFTVSCSVDTAFLEHLIETGLQRLTLVDVNFLPDDDPDDPDGMEWLATNLSFLDLVPVTG</sequence>
<dbReference type="STRING" id="5627.A0A1C7LN52"/>
<comment type="caution">
    <text evidence="1">The sequence shown here is derived from an EMBL/GenBank/DDBJ whole genome shotgun (WGS) entry which is preliminary data.</text>
</comment>
<organism evidence="1 2">
    <name type="scientific">Grifola frondosa</name>
    <name type="common">Maitake</name>
    <name type="synonym">Polyporus frondosus</name>
    <dbReference type="NCBI Taxonomy" id="5627"/>
    <lineage>
        <taxon>Eukaryota</taxon>
        <taxon>Fungi</taxon>
        <taxon>Dikarya</taxon>
        <taxon>Basidiomycota</taxon>
        <taxon>Agaricomycotina</taxon>
        <taxon>Agaricomycetes</taxon>
        <taxon>Polyporales</taxon>
        <taxon>Grifolaceae</taxon>
        <taxon>Grifola</taxon>
    </lineage>
</organism>
<dbReference type="Gene3D" id="3.80.10.10">
    <property type="entry name" value="Ribonuclease Inhibitor"/>
    <property type="match status" value="1"/>
</dbReference>
<proteinExistence type="predicted"/>
<reference evidence="1 2" key="1">
    <citation type="submission" date="2016-03" db="EMBL/GenBank/DDBJ databases">
        <title>Whole genome sequencing of Grifola frondosa 9006-11.</title>
        <authorList>
            <person name="Min B."/>
            <person name="Park H."/>
            <person name="Kim J.-G."/>
            <person name="Cho H."/>
            <person name="Oh Y.-L."/>
            <person name="Kong W.-S."/>
            <person name="Choi I.-G."/>
        </authorList>
    </citation>
    <scope>NUCLEOTIDE SEQUENCE [LARGE SCALE GENOMIC DNA]</scope>
    <source>
        <strain evidence="1 2">9006-11</strain>
    </source>
</reference>